<dbReference type="InterPro" id="IPR007809">
    <property type="entry name" value="FlgN-like"/>
</dbReference>
<dbReference type="Gene3D" id="1.20.58.300">
    <property type="entry name" value="FlgN-like"/>
    <property type="match status" value="1"/>
</dbReference>
<evidence type="ECO:0000313" key="4">
    <source>
        <dbReference type="EMBL" id="MDV5170788.1"/>
    </source>
</evidence>
<protein>
    <submittedName>
        <fullName evidence="4">Flagellar export chaperone FlgN</fullName>
    </submittedName>
</protein>
<keyword evidence="4" id="KW-0282">Flagellum</keyword>
<proteinExistence type="inferred from homology"/>
<organism evidence="4 5">
    <name type="scientific">Photobacterium rosenbergii</name>
    <dbReference type="NCBI Taxonomy" id="294936"/>
    <lineage>
        <taxon>Bacteria</taxon>
        <taxon>Pseudomonadati</taxon>
        <taxon>Pseudomonadota</taxon>
        <taxon>Gammaproteobacteria</taxon>
        <taxon>Vibrionales</taxon>
        <taxon>Vibrionaceae</taxon>
        <taxon>Photobacterium</taxon>
    </lineage>
</organism>
<dbReference type="SUPFAM" id="SSF140566">
    <property type="entry name" value="FlgN-like"/>
    <property type="match status" value="1"/>
</dbReference>
<dbReference type="RefSeq" id="WP_317523599.1">
    <property type="nucleotide sequence ID" value="NZ_JAWJZI010000007.1"/>
</dbReference>
<evidence type="ECO:0000256" key="3">
    <source>
        <dbReference type="ARBA" id="ARBA00022795"/>
    </source>
</evidence>
<keyword evidence="4" id="KW-0966">Cell projection</keyword>
<comment type="similarity">
    <text evidence="2">Belongs to the FlgN family.</text>
</comment>
<gene>
    <name evidence="4" type="primary">flgN</name>
    <name evidence="4" type="ORF">R2X38_17435</name>
</gene>
<evidence type="ECO:0000256" key="1">
    <source>
        <dbReference type="ARBA" id="ARBA00002397"/>
    </source>
</evidence>
<keyword evidence="4" id="KW-0969">Cilium</keyword>
<accession>A0ABU3ZLN3</accession>
<sequence>MSQKSALIIKGFIQDIQRDLADYQNLHQLLQVQHQNMLRRNGEKLSAMTEPHQHLLQQLQQRADQRTRLLLQLGLDNSPESVNRVISTLPANYRHLVDSKWNQLKALVHTCMAQNDRNSRLLAMQQDILTQVLHQDSDATYQPV</sequence>
<comment type="function">
    <text evidence="1">Required for the efficient initiation of filament assembly.</text>
</comment>
<name>A0ABU3ZLN3_9GAMM</name>
<comment type="caution">
    <text evidence="4">The sequence shown here is derived from an EMBL/GenBank/DDBJ whole genome shotgun (WGS) entry which is preliminary data.</text>
</comment>
<dbReference type="Pfam" id="PF05130">
    <property type="entry name" value="FlgN"/>
    <property type="match status" value="1"/>
</dbReference>
<evidence type="ECO:0000313" key="5">
    <source>
        <dbReference type="Proteomes" id="UP001186452"/>
    </source>
</evidence>
<reference evidence="4 5" key="1">
    <citation type="submission" date="2023-10" db="EMBL/GenBank/DDBJ databases">
        <title>Marine bacteria isolated from horseshoe crab.</title>
        <authorList>
            <person name="Cheng T.H."/>
        </authorList>
    </citation>
    <scope>NUCLEOTIDE SEQUENCE [LARGE SCALE GENOMIC DNA]</scope>
    <source>
        <strain evidence="4 5">HSC6</strain>
    </source>
</reference>
<dbReference type="Proteomes" id="UP001186452">
    <property type="component" value="Unassembled WGS sequence"/>
</dbReference>
<keyword evidence="3" id="KW-1005">Bacterial flagellum biogenesis</keyword>
<keyword evidence="5" id="KW-1185">Reference proteome</keyword>
<evidence type="ECO:0000256" key="2">
    <source>
        <dbReference type="ARBA" id="ARBA00007703"/>
    </source>
</evidence>
<dbReference type="EMBL" id="JAWJZI010000007">
    <property type="protein sequence ID" value="MDV5170788.1"/>
    <property type="molecule type" value="Genomic_DNA"/>
</dbReference>
<dbReference type="InterPro" id="IPR036679">
    <property type="entry name" value="FlgN-like_sf"/>
</dbReference>